<dbReference type="Gene3D" id="3.30.160.60">
    <property type="entry name" value="Classic Zinc Finger"/>
    <property type="match status" value="3"/>
</dbReference>
<dbReference type="InterPro" id="IPR036236">
    <property type="entry name" value="Znf_C2H2_sf"/>
</dbReference>
<feature type="region of interest" description="Disordered" evidence="9">
    <location>
        <begin position="328"/>
        <end position="351"/>
    </location>
</feature>
<dbReference type="GO" id="GO:0000978">
    <property type="term" value="F:RNA polymerase II cis-regulatory region sequence-specific DNA binding"/>
    <property type="evidence" value="ECO:0007669"/>
    <property type="project" value="TreeGrafter"/>
</dbReference>
<dbReference type="GO" id="GO:0006357">
    <property type="term" value="P:regulation of transcription by RNA polymerase II"/>
    <property type="evidence" value="ECO:0007669"/>
    <property type="project" value="TreeGrafter"/>
</dbReference>
<evidence type="ECO:0000256" key="4">
    <source>
        <dbReference type="ARBA" id="ARBA00022771"/>
    </source>
</evidence>
<dbReference type="GO" id="GO:0005634">
    <property type="term" value="C:nucleus"/>
    <property type="evidence" value="ECO:0007669"/>
    <property type="project" value="UniProtKB-SubCell"/>
</dbReference>
<name>A0A7S3ECT5_9RHOD</name>
<dbReference type="InterPro" id="IPR013087">
    <property type="entry name" value="Znf_C2H2_type"/>
</dbReference>
<gene>
    <name evidence="11" type="ORF">RMAR00112_LOCUS13469</name>
</gene>
<sequence length="473" mass="53009">MSTPGDSVRLSAMSGGEHSQLVQGVAGMDIIRENVLSLSHFLGWDSTPFNWLLFRLQKQTVPVPGEGSVLLWDSKWYVPEAAKVAMEESQIGQLISRFGEPSLMMVELRQDDFLLGSYWSFIGGLPAVDGRANSNFAGYNKVRFLTYMSELGMVIIFTTEVTPGVIAFSKVEELDARHAAHTVGLINAGTEKVTLRVQTISRRSCDECACLLRGCDPSTCQNEQDFEISMALRQMLISQPSGNYSQLALDYQRLFTDGVWTGPLGSRDPMITVAKCYSKGALFDAALLSVVQNEISGVLPPRSSFRIVSEEWNQMHYFQALEDVSGSSGVEESSHGEVQDAKTTPRSSGTAAKQSRTCEICMTTFRRNYDLKRHWTAVHENRRDFECPTCGKTYTQKGHLREHIRSVHTDDTSFQCRICKKRFGVQSKLERHVTTVHDSNRAFHCILCSRSYKEKSSLSKHLLKHHKIRNGKG</sequence>
<feature type="compositionally biased region" description="Polar residues" evidence="9">
    <location>
        <begin position="341"/>
        <end position="351"/>
    </location>
</feature>
<feature type="domain" description="C2H2-type" evidence="10">
    <location>
        <begin position="385"/>
        <end position="413"/>
    </location>
</feature>
<evidence type="ECO:0000256" key="2">
    <source>
        <dbReference type="ARBA" id="ARBA00022723"/>
    </source>
</evidence>
<feature type="domain" description="C2H2-type" evidence="10">
    <location>
        <begin position="443"/>
        <end position="470"/>
    </location>
</feature>
<evidence type="ECO:0000256" key="6">
    <source>
        <dbReference type="ARBA" id="ARBA00023125"/>
    </source>
</evidence>
<keyword evidence="5" id="KW-0862">Zinc</keyword>
<dbReference type="PANTHER" id="PTHR24404">
    <property type="entry name" value="ZINC FINGER PROTEIN"/>
    <property type="match status" value="1"/>
</dbReference>
<evidence type="ECO:0000256" key="3">
    <source>
        <dbReference type="ARBA" id="ARBA00022737"/>
    </source>
</evidence>
<dbReference type="SUPFAM" id="SSF57667">
    <property type="entry name" value="beta-beta-alpha zinc fingers"/>
    <property type="match status" value="2"/>
</dbReference>
<keyword evidence="7" id="KW-0539">Nucleus</keyword>
<dbReference type="PROSITE" id="PS50157">
    <property type="entry name" value="ZINC_FINGER_C2H2_2"/>
    <property type="match status" value="4"/>
</dbReference>
<evidence type="ECO:0000256" key="1">
    <source>
        <dbReference type="ARBA" id="ARBA00004123"/>
    </source>
</evidence>
<organism evidence="11">
    <name type="scientific">Rhodosorus marinus</name>
    <dbReference type="NCBI Taxonomy" id="101924"/>
    <lineage>
        <taxon>Eukaryota</taxon>
        <taxon>Rhodophyta</taxon>
        <taxon>Stylonematophyceae</taxon>
        <taxon>Stylonematales</taxon>
        <taxon>Stylonemataceae</taxon>
        <taxon>Rhodosorus</taxon>
    </lineage>
</organism>
<dbReference type="GO" id="GO:0003700">
    <property type="term" value="F:DNA-binding transcription factor activity"/>
    <property type="evidence" value="ECO:0007669"/>
    <property type="project" value="TreeGrafter"/>
</dbReference>
<evidence type="ECO:0000256" key="9">
    <source>
        <dbReference type="SAM" id="MobiDB-lite"/>
    </source>
</evidence>
<dbReference type="GO" id="GO:0008270">
    <property type="term" value="F:zinc ion binding"/>
    <property type="evidence" value="ECO:0007669"/>
    <property type="project" value="UniProtKB-KW"/>
</dbReference>
<dbReference type="PANTHER" id="PTHR24404:SF106">
    <property type="entry name" value="C2H2-TYPE DOMAIN-CONTAINING PROTEIN"/>
    <property type="match status" value="1"/>
</dbReference>
<reference evidence="11" key="1">
    <citation type="submission" date="2021-01" db="EMBL/GenBank/DDBJ databases">
        <authorList>
            <person name="Corre E."/>
            <person name="Pelletier E."/>
            <person name="Niang G."/>
            <person name="Scheremetjew M."/>
            <person name="Finn R."/>
            <person name="Kale V."/>
            <person name="Holt S."/>
            <person name="Cochrane G."/>
            <person name="Meng A."/>
            <person name="Brown T."/>
            <person name="Cohen L."/>
        </authorList>
    </citation>
    <scope>NUCLEOTIDE SEQUENCE</scope>
    <source>
        <strain evidence="11">CCMP 769</strain>
    </source>
</reference>
<keyword evidence="2" id="KW-0479">Metal-binding</keyword>
<evidence type="ECO:0000259" key="10">
    <source>
        <dbReference type="PROSITE" id="PS50157"/>
    </source>
</evidence>
<dbReference type="PROSITE" id="PS00028">
    <property type="entry name" value="ZINC_FINGER_C2H2_1"/>
    <property type="match status" value="3"/>
</dbReference>
<proteinExistence type="predicted"/>
<accession>A0A7S3ECT5</accession>
<protein>
    <recommendedName>
        <fullName evidence="10">C2H2-type domain-containing protein</fullName>
    </recommendedName>
</protein>
<dbReference type="FunFam" id="3.30.160.60:FF:000145">
    <property type="entry name" value="Zinc finger protein 574"/>
    <property type="match status" value="1"/>
</dbReference>
<comment type="subcellular location">
    <subcellularLocation>
        <location evidence="1">Nucleus</location>
    </subcellularLocation>
</comment>
<dbReference type="SMART" id="SM00355">
    <property type="entry name" value="ZnF_C2H2"/>
    <property type="match status" value="4"/>
</dbReference>
<evidence type="ECO:0000313" key="11">
    <source>
        <dbReference type="EMBL" id="CAE0045494.1"/>
    </source>
</evidence>
<dbReference type="AlphaFoldDB" id="A0A7S3ECT5"/>
<dbReference type="InterPro" id="IPR050589">
    <property type="entry name" value="Ikaros_C2H2-ZF"/>
</dbReference>
<evidence type="ECO:0000256" key="5">
    <source>
        <dbReference type="ARBA" id="ARBA00022833"/>
    </source>
</evidence>
<feature type="domain" description="C2H2-type" evidence="10">
    <location>
        <begin position="414"/>
        <end position="442"/>
    </location>
</feature>
<evidence type="ECO:0000256" key="7">
    <source>
        <dbReference type="ARBA" id="ARBA00023242"/>
    </source>
</evidence>
<dbReference type="Pfam" id="PF00096">
    <property type="entry name" value="zf-C2H2"/>
    <property type="match status" value="2"/>
</dbReference>
<keyword evidence="4 8" id="KW-0863">Zinc-finger</keyword>
<keyword evidence="6" id="KW-0238">DNA-binding</keyword>
<keyword evidence="3" id="KW-0677">Repeat</keyword>
<evidence type="ECO:0000256" key="8">
    <source>
        <dbReference type="PROSITE-ProRule" id="PRU00042"/>
    </source>
</evidence>
<dbReference type="EMBL" id="HBHW01017349">
    <property type="protein sequence ID" value="CAE0045494.1"/>
    <property type="molecule type" value="Transcribed_RNA"/>
</dbReference>
<feature type="domain" description="C2H2-type" evidence="10">
    <location>
        <begin position="356"/>
        <end position="384"/>
    </location>
</feature>